<accession>A0A8J7H022</accession>
<organism evidence="2 3">
    <name type="scientific">Longispora fulva</name>
    <dbReference type="NCBI Taxonomy" id="619741"/>
    <lineage>
        <taxon>Bacteria</taxon>
        <taxon>Bacillati</taxon>
        <taxon>Actinomycetota</taxon>
        <taxon>Actinomycetes</taxon>
        <taxon>Micromonosporales</taxon>
        <taxon>Micromonosporaceae</taxon>
        <taxon>Longispora</taxon>
    </lineage>
</organism>
<evidence type="ECO:0000313" key="3">
    <source>
        <dbReference type="Proteomes" id="UP000622552"/>
    </source>
</evidence>
<keyword evidence="3" id="KW-1185">Reference proteome</keyword>
<proteinExistence type="predicted"/>
<comment type="caution">
    <text evidence="2">The sequence shown here is derived from an EMBL/GenBank/DDBJ whole genome shotgun (WGS) entry which is preliminary data.</text>
</comment>
<protein>
    <submittedName>
        <fullName evidence="2">Uncharacterized protein</fullName>
    </submittedName>
</protein>
<keyword evidence="1" id="KW-0732">Signal</keyword>
<dbReference type="EMBL" id="JADOUF010000001">
    <property type="protein sequence ID" value="MBG6141616.1"/>
    <property type="molecule type" value="Genomic_DNA"/>
</dbReference>
<sequence length="276" mass="29837">MTTPMRRMARLLVAAAAGVALMMGMAGTANAYPGAGDDRMISTPTSWWTYQNVDATQVGNYANMNGARITDLRVVDSSPLRFSVTMVKNTGSYASGWWWYYGVSMSQVTTYLSQNNARLISAVRYGNVYAVVMVPNTGANAKAWGWCDTDFTGIGACLGTTSRLTNIESYGSNKFVVIFVNNNEGLGWCWYAGISRAALNNVCGGQSVLDVSQNPDGSFNVASVAQSPADGRVKDFTTPTDLVNYALLAPQDRPLFVTPYVTGGATRWLTSFRHNS</sequence>
<dbReference type="RefSeq" id="WP_197008008.1">
    <property type="nucleotide sequence ID" value="NZ_BONS01000013.1"/>
</dbReference>
<dbReference type="Proteomes" id="UP000622552">
    <property type="component" value="Unassembled WGS sequence"/>
</dbReference>
<reference evidence="2" key="1">
    <citation type="submission" date="2020-11" db="EMBL/GenBank/DDBJ databases">
        <title>Sequencing the genomes of 1000 actinobacteria strains.</title>
        <authorList>
            <person name="Klenk H.-P."/>
        </authorList>
    </citation>
    <scope>NUCLEOTIDE SEQUENCE</scope>
    <source>
        <strain evidence="2">DSM 45356</strain>
    </source>
</reference>
<feature type="chain" id="PRO_5035308158" evidence="1">
    <location>
        <begin position="32"/>
        <end position="276"/>
    </location>
</feature>
<dbReference type="AlphaFoldDB" id="A0A8J7H022"/>
<evidence type="ECO:0000313" key="2">
    <source>
        <dbReference type="EMBL" id="MBG6141616.1"/>
    </source>
</evidence>
<feature type="signal peptide" evidence="1">
    <location>
        <begin position="1"/>
        <end position="31"/>
    </location>
</feature>
<name>A0A8J7H022_9ACTN</name>
<gene>
    <name evidence="2" type="ORF">IW245_007810</name>
</gene>
<evidence type="ECO:0000256" key="1">
    <source>
        <dbReference type="SAM" id="SignalP"/>
    </source>
</evidence>